<feature type="region of interest" description="Disordered" evidence="1">
    <location>
        <begin position="40"/>
        <end position="60"/>
    </location>
</feature>
<evidence type="ECO:0000256" key="1">
    <source>
        <dbReference type="SAM" id="MobiDB-lite"/>
    </source>
</evidence>
<protein>
    <submittedName>
        <fullName evidence="2">Uncharacterized protein</fullName>
    </submittedName>
</protein>
<organism evidence="2 3">
    <name type="scientific">Sordaria macrospora</name>
    <dbReference type="NCBI Taxonomy" id="5147"/>
    <lineage>
        <taxon>Eukaryota</taxon>
        <taxon>Fungi</taxon>
        <taxon>Dikarya</taxon>
        <taxon>Ascomycota</taxon>
        <taxon>Pezizomycotina</taxon>
        <taxon>Sordariomycetes</taxon>
        <taxon>Sordariomycetidae</taxon>
        <taxon>Sordariales</taxon>
        <taxon>Sordariaceae</taxon>
        <taxon>Sordaria</taxon>
    </lineage>
</organism>
<dbReference type="EMBL" id="NMPR01000073">
    <property type="protein sequence ID" value="KAA8631602.1"/>
    <property type="molecule type" value="Genomic_DNA"/>
</dbReference>
<dbReference type="Proteomes" id="UP000433876">
    <property type="component" value="Unassembled WGS sequence"/>
</dbReference>
<feature type="compositionally biased region" description="Polar residues" evidence="1">
    <location>
        <begin position="49"/>
        <end position="60"/>
    </location>
</feature>
<evidence type="ECO:0000313" key="2">
    <source>
        <dbReference type="EMBL" id="KAA8631602.1"/>
    </source>
</evidence>
<dbReference type="AlphaFoldDB" id="A0A8S8ZTI9"/>
<reference evidence="2 3" key="1">
    <citation type="submission" date="2017-07" db="EMBL/GenBank/DDBJ databases">
        <title>Genome sequence of the Sordaria macrospora wild type strain R19027.</title>
        <authorList>
            <person name="Nowrousian M."/>
            <person name="Teichert I."/>
            <person name="Kueck U."/>
        </authorList>
    </citation>
    <scope>NUCLEOTIDE SEQUENCE [LARGE SCALE GENOMIC DNA]</scope>
    <source>
        <strain evidence="2 3">R19027</strain>
        <tissue evidence="2">Mycelium</tissue>
    </source>
</reference>
<feature type="region of interest" description="Disordered" evidence="1">
    <location>
        <begin position="80"/>
        <end position="149"/>
    </location>
</feature>
<sequence>MQTPKSKLRGRTVGGTCIRNQQSLCRTSFDTSQNINEYNQTKSSKRKATTPNRFFSNTSNINTTEMSTQSKADKIEEVRKNLPLPEQPPVASDWQSADERNVNVSSGRFSGDVSNGPGVTSGLREPTSSDGANIDMSNIGKGEKDNKSS</sequence>
<name>A0A8S8ZTI9_SORMA</name>
<proteinExistence type="predicted"/>
<evidence type="ECO:0000313" key="3">
    <source>
        <dbReference type="Proteomes" id="UP000433876"/>
    </source>
</evidence>
<accession>A0A8S8ZTI9</accession>
<gene>
    <name evidence="2" type="ORF">SMACR_07838</name>
</gene>
<comment type="caution">
    <text evidence="2">The sequence shown here is derived from an EMBL/GenBank/DDBJ whole genome shotgun (WGS) entry which is preliminary data.</text>
</comment>
<dbReference type="VEuPathDB" id="FungiDB:SMAC_07838"/>